<protein>
    <submittedName>
        <fullName evidence="5">CRP-like cAMP-binding protein</fullName>
    </submittedName>
</protein>
<evidence type="ECO:0000256" key="1">
    <source>
        <dbReference type="ARBA" id="ARBA00023015"/>
    </source>
</evidence>
<evidence type="ECO:0000313" key="5">
    <source>
        <dbReference type="EMBL" id="TCO15289.1"/>
    </source>
</evidence>
<dbReference type="CDD" id="cd00038">
    <property type="entry name" value="CAP_ED"/>
    <property type="match status" value="1"/>
</dbReference>
<dbReference type="InterPro" id="IPR050397">
    <property type="entry name" value="Env_Response_Regulators"/>
</dbReference>
<dbReference type="PANTHER" id="PTHR24567:SF68">
    <property type="entry name" value="DNA-BINDING TRANSCRIPTIONAL DUAL REGULATOR CRP"/>
    <property type="match status" value="1"/>
</dbReference>
<gene>
    <name evidence="5" type="ORF">EV666_102268</name>
</gene>
<feature type="domain" description="Cyclic nucleotide-binding" evidence="4">
    <location>
        <begin position="46"/>
        <end position="147"/>
    </location>
</feature>
<dbReference type="InterPro" id="IPR036390">
    <property type="entry name" value="WH_DNA-bd_sf"/>
</dbReference>
<organism evidence="5 6">
    <name type="scientific">Camelimonas lactis</name>
    <dbReference type="NCBI Taxonomy" id="659006"/>
    <lineage>
        <taxon>Bacteria</taxon>
        <taxon>Pseudomonadati</taxon>
        <taxon>Pseudomonadota</taxon>
        <taxon>Alphaproteobacteria</taxon>
        <taxon>Hyphomicrobiales</taxon>
        <taxon>Chelatococcaceae</taxon>
        <taxon>Camelimonas</taxon>
    </lineage>
</organism>
<accession>A0A4R2GW94</accession>
<proteinExistence type="predicted"/>
<evidence type="ECO:0000313" key="6">
    <source>
        <dbReference type="Proteomes" id="UP000294881"/>
    </source>
</evidence>
<dbReference type="SUPFAM" id="SSF46785">
    <property type="entry name" value="Winged helix' DNA-binding domain"/>
    <property type="match status" value="1"/>
</dbReference>
<keyword evidence="1" id="KW-0805">Transcription regulation</keyword>
<evidence type="ECO:0000256" key="2">
    <source>
        <dbReference type="ARBA" id="ARBA00023125"/>
    </source>
</evidence>
<evidence type="ECO:0000256" key="3">
    <source>
        <dbReference type="ARBA" id="ARBA00023163"/>
    </source>
</evidence>
<dbReference type="InterPro" id="IPR000595">
    <property type="entry name" value="cNMP-bd_dom"/>
</dbReference>
<dbReference type="PROSITE" id="PS50042">
    <property type="entry name" value="CNMP_BINDING_3"/>
    <property type="match status" value="1"/>
</dbReference>
<evidence type="ECO:0000259" key="4">
    <source>
        <dbReference type="PROSITE" id="PS50042"/>
    </source>
</evidence>
<dbReference type="EMBL" id="SLWL01000002">
    <property type="protein sequence ID" value="TCO15289.1"/>
    <property type="molecule type" value="Genomic_DNA"/>
</dbReference>
<dbReference type="InterPro" id="IPR012318">
    <property type="entry name" value="HTH_CRP"/>
</dbReference>
<dbReference type="PANTHER" id="PTHR24567">
    <property type="entry name" value="CRP FAMILY TRANSCRIPTIONAL REGULATORY PROTEIN"/>
    <property type="match status" value="1"/>
</dbReference>
<dbReference type="SUPFAM" id="SSF51206">
    <property type="entry name" value="cAMP-binding domain-like"/>
    <property type="match status" value="1"/>
</dbReference>
<sequence length="247" mass="27966">MTDCVELPLRNRPAPGVRTLISFSRIPFFKDTGLDLAPFEPRCRWRKFDVDEILVDFEDSSTDVFFIVAGDVRILNRTLAGKEIILGEMRGGQFFGELSAIDGVGRSANVTALTRGEACIVPAPVFREMVYASPALSERVMRMLAGRVRELNARLMEQSVLDLRHRLYSELLRLSTPRPGHEGERVVTPPPYHHVLAARIGCRREQVTREFTHMSQEDLIERTRGALVLKKPQVLEARVVQALRESD</sequence>
<name>A0A4R2GW94_9HYPH</name>
<keyword evidence="3" id="KW-0804">Transcription</keyword>
<reference evidence="5 6" key="1">
    <citation type="submission" date="2019-03" db="EMBL/GenBank/DDBJ databases">
        <title>Genomic Encyclopedia of Type Strains, Phase IV (KMG-IV): sequencing the most valuable type-strain genomes for metagenomic binning, comparative biology and taxonomic classification.</title>
        <authorList>
            <person name="Goeker M."/>
        </authorList>
    </citation>
    <scope>NUCLEOTIDE SEQUENCE [LARGE SCALE GENOMIC DNA]</scope>
    <source>
        <strain evidence="5 6">DSM 22958</strain>
    </source>
</reference>
<dbReference type="GO" id="GO:0003700">
    <property type="term" value="F:DNA-binding transcription factor activity"/>
    <property type="evidence" value="ECO:0007669"/>
    <property type="project" value="TreeGrafter"/>
</dbReference>
<dbReference type="GO" id="GO:0005829">
    <property type="term" value="C:cytosol"/>
    <property type="evidence" value="ECO:0007669"/>
    <property type="project" value="TreeGrafter"/>
</dbReference>
<dbReference type="InterPro" id="IPR014710">
    <property type="entry name" value="RmlC-like_jellyroll"/>
</dbReference>
<dbReference type="Gene3D" id="2.60.120.10">
    <property type="entry name" value="Jelly Rolls"/>
    <property type="match status" value="1"/>
</dbReference>
<dbReference type="Pfam" id="PF13545">
    <property type="entry name" value="HTH_Crp_2"/>
    <property type="match status" value="1"/>
</dbReference>
<dbReference type="InterPro" id="IPR018490">
    <property type="entry name" value="cNMP-bd_dom_sf"/>
</dbReference>
<dbReference type="Pfam" id="PF00027">
    <property type="entry name" value="cNMP_binding"/>
    <property type="match status" value="1"/>
</dbReference>
<dbReference type="SMART" id="SM00100">
    <property type="entry name" value="cNMP"/>
    <property type="match status" value="1"/>
</dbReference>
<dbReference type="AlphaFoldDB" id="A0A4R2GW94"/>
<dbReference type="GO" id="GO:0003677">
    <property type="term" value="F:DNA binding"/>
    <property type="evidence" value="ECO:0007669"/>
    <property type="project" value="UniProtKB-KW"/>
</dbReference>
<keyword evidence="2" id="KW-0238">DNA-binding</keyword>
<dbReference type="Proteomes" id="UP000294881">
    <property type="component" value="Unassembled WGS sequence"/>
</dbReference>
<keyword evidence="6" id="KW-1185">Reference proteome</keyword>
<comment type="caution">
    <text evidence="5">The sequence shown here is derived from an EMBL/GenBank/DDBJ whole genome shotgun (WGS) entry which is preliminary data.</text>
</comment>